<dbReference type="PANTHER" id="PTHR10992">
    <property type="entry name" value="METHYLESTERASE FAMILY MEMBER"/>
    <property type="match status" value="1"/>
</dbReference>
<dbReference type="Gene3D" id="3.40.50.1820">
    <property type="entry name" value="alpha/beta hydrolase"/>
    <property type="match status" value="1"/>
</dbReference>
<dbReference type="AlphaFoldDB" id="A0A5J5BWL6"/>
<dbReference type="Pfam" id="PF12697">
    <property type="entry name" value="Abhydrolase_6"/>
    <property type="match status" value="1"/>
</dbReference>
<evidence type="ECO:0000313" key="5">
    <source>
        <dbReference type="Proteomes" id="UP000325577"/>
    </source>
</evidence>
<dbReference type="GO" id="GO:0009696">
    <property type="term" value="P:salicylic acid metabolic process"/>
    <property type="evidence" value="ECO:0007669"/>
    <property type="project" value="TreeGrafter"/>
</dbReference>
<dbReference type="GO" id="GO:0009694">
    <property type="term" value="P:jasmonic acid metabolic process"/>
    <property type="evidence" value="ECO:0007669"/>
    <property type="project" value="TreeGrafter"/>
</dbReference>
<protein>
    <recommendedName>
        <fullName evidence="6">AB hydrolase-1 domain-containing protein</fullName>
    </recommendedName>
</protein>
<reference evidence="4 5" key="1">
    <citation type="submission" date="2019-09" db="EMBL/GenBank/DDBJ databases">
        <title>A chromosome-level genome assembly of the Chinese tupelo Nyssa sinensis.</title>
        <authorList>
            <person name="Yang X."/>
            <person name="Kang M."/>
            <person name="Yang Y."/>
            <person name="Xiong H."/>
            <person name="Wang M."/>
            <person name="Zhang Z."/>
            <person name="Wang Z."/>
            <person name="Wu H."/>
            <person name="Ma T."/>
            <person name="Liu J."/>
            <person name="Xi Z."/>
        </authorList>
    </citation>
    <scope>NUCLEOTIDE SEQUENCE [LARGE SCALE GENOMIC DNA]</scope>
    <source>
        <strain evidence="4">J267</strain>
        <tissue evidence="4">Leaf</tissue>
    </source>
</reference>
<evidence type="ECO:0000259" key="2">
    <source>
        <dbReference type="Pfam" id="PF12697"/>
    </source>
</evidence>
<dbReference type="GO" id="GO:0080032">
    <property type="term" value="F:methyl jasmonate esterase activity"/>
    <property type="evidence" value="ECO:0007669"/>
    <property type="project" value="TreeGrafter"/>
</dbReference>
<evidence type="ECO:0000256" key="1">
    <source>
        <dbReference type="SAM" id="MobiDB-lite"/>
    </source>
</evidence>
<evidence type="ECO:0008006" key="6">
    <source>
        <dbReference type="Google" id="ProtNLM"/>
    </source>
</evidence>
<dbReference type="InterPro" id="IPR000073">
    <property type="entry name" value="AB_hydrolase_1"/>
</dbReference>
<dbReference type="OrthoDB" id="408373at2759"/>
<gene>
    <name evidence="4" type="ORF">F0562_003888</name>
</gene>
<dbReference type="InterPro" id="IPR029058">
    <property type="entry name" value="AB_hydrolase_fold"/>
</dbReference>
<feature type="domain" description="AB hydrolase-1" evidence="2">
    <location>
        <begin position="8"/>
        <end position="244"/>
    </location>
</feature>
<evidence type="ECO:0000313" key="4">
    <source>
        <dbReference type="EMBL" id="KAA8547248.1"/>
    </source>
</evidence>
<dbReference type="SUPFAM" id="SSF53474">
    <property type="entry name" value="alpha/beta-Hydrolases"/>
    <property type="match status" value="1"/>
</dbReference>
<dbReference type="Proteomes" id="UP000325577">
    <property type="component" value="Linkage Group LG1"/>
</dbReference>
<dbReference type="EMBL" id="CM018032">
    <property type="protein sequence ID" value="KAA8547248.1"/>
    <property type="molecule type" value="Genomic_DNA"/>
</dbReference>
<accession>A0A5J5BWL6</accession>
<sequence length="446" mass="48854">MDKEERHFVLVHGACHGAWCWYKVATLLRSAGHRVTALDLAASGIHPKRLAELRSVSDHFEPLTEFMESLPPDDRVVLVGHSMGGVAVSVAMERFPQKICVAIFVTAFMPGPNFNLPTLALEYNRRLDSYLDSEFRFEGGFDKPPTSILFGPEFLSAKLYNLSAPEDLTLATLLVKPVATFEEADVLKETTLTKERYGSVNRVYIVSEQDKVIKEDLQRWMIENNPTDEVKVIYDSDHMLLYDHQVLLDYLISKDTGASSAEYLLRCLRVVCDSWRIFVEFSVGGKVTDESSCKKRKVLMDSSDFQGSSASVRGTGIPLSGEKKCQRDDTCGGKRCRTNRLPFEKAKECLLALKKSVENLHQTNLFPYNPEVLLRRNILKTLSYGGGGGGEISGRVGRGAGHGEGYGSGDGSSGNAGGGSSLALASSTATALSSASLLASMVYKPS</sequence>
<feature type="region of interest" description="Disordered" evidence="1">
    <location>
        <begin position="401"/>
        <end position="422"/>
    </location>
</feature>
<proteinExistence type="predicted"/>
<dbReference type="InterPro" id="IPR029415">
    <property type="entry name" value="Lines_C"/>
</dbReference>
<dbReference type="InterPro" id="IPR045889">
    <property type="entry name" value="MES/HNL"/>
</dbReference>
<feature type="compositionally biased region" description="Gly residues" evidence="1">
    <location>
        <begin position="401"/>
        <end position="420"/>
    </location>
</feature>
<dbReference type="Pfam" id="PF14695">
    <property type="entry name" value="LINES_C"/>
    <property type="match status" value="1"/>
</dbReference>
<dbReference type="GO" id="GO:0080031">
    <property type="term" value="F:methyl salicylate esterase activity"/>
    <property type="evidence" value="ECO:0007669"/>
    <property type="project" value="TreeGrafter"/>
</dbReference>
<dbReference type="GO" id="GO:0080030">
    <property type="term" value="F:methyl indole-3-acetate esterase activity"/>
    <property type="evidence" value="ECO:0007669"/>
    <property type="project" value="TreeGrafter"/>
</dbReference>
<evidence type="ECO:0000259" key="3">
    <source>
        <dbReference type="Pfam" id="PF14695"/>
    </source>
</evidence>
<feature type="domain" description="Protein Lines C-terminal" evidence="3">
    <location>
        <begin position="346"/>
        <end position="376"/>
    </location>
</feature>
<name>A0A5J5BWL6_9ASTE</name>
<dbReference type="FunFam" id="3.40.50.1820:FF:000051">
    <property type="entry name" value="(S)-hydroxynitrile lyase"/>
    <property type="match status" value="1"/>
</dbReference>
<keyword evidence="5" id="KW-1185">Reference proteome</keyword>
<dbReference type="PANTHER" id="PTHR10992:SF1066">
    <property type="entry name" value="METHYL JASMONATE ESTERASE 1"/>
    <property type="match status" value="1"/>
</dbReference>
<organism evidence="4 5">
    <name type="scientific">Nyssa sinensis</name>
    <dbReference type="NCBI Taxonomy" id="561372"/>
    <lineage>
        <taxon>Eukaryota</taxon>
        <taxon>Viridiplantae</taxon>
        <taxon>Streptophyta</taxon>
        <taxon>Embryophyta</taxon>
        <taxon>Tracheophyta</taxon>
        <taxon>Spermatophyta</taxon>
        <taxon>Magnoliopsida</taxon>
        <taxon>eudicotyledons</taxon>
        <taxon>Gunneridae</taxon>
        <taxon>Pentapetalae</taxon>
        <taxon>asterids</taxon>
        <taxon>Cornales</taxon>
        <taxon>Nyssaceae</taxon>
        <taxon>Nyssa</taxon>
    </lineage>
</organism>